<sequence length="89" mass="9986">MVRVCVQDHSVLPETPDPVPTDSGNQVTPTKMKSPIVVIWAGIRNTPRPRRSQDSMRRLLVQYIPLGAELEVPKMLQHKAVCDGRQSLD</sequence>
<dbReference type="EMBL" id="JH598050">
    <property type="status" value="NOT_ANNOTATED_CDS"/>
    <property type="molecule type" value="Genomic_DNA"/>
</dbReference>
<evidence type="ECO:0000313" key="3">
    <source>
        <dbReference type="Proteomes" id="UP000011713"/>
    </source>
</evidence>
<proteinExistence type="predicted"/>
<dbReference type="HOGENOM" id="CLU_2459504_0_0_1"/>
<reference evidence="2" key="2">
    <citation type="submission" date="2015-06" db="UniProtKB">
        <authorList>
            <consortium name="EnsemblProtists"/>
        </authorList>
    </citation>
    <scope>IDENTIFICATION</scope>
    <source>
        <strain evidence="2">Emoy2</strain>
    </source>
</reference>
<organism evidence="2 3">
    <name type="scientific">Hyaloperonospora arabidopsidis (strain Emoy2)</name>
    <name type="common">Downy mildew agent</name>
    <name type="synonym">Peronospora arabidopsidis</name>
    <dbReference type="NCBI Taxonomy" id="559515"/>
    <lineage>
        <taxon>Eukaryota</taxon>
        <taxon>Sar</taxon>
        <taxon>Stramenopiles</taxon>
        <taxon>Oomycota</taxon>
        <taxon>Peronosporomycetes</taxon>
        <taxon>Peronosporales</taxon>
        <taxon>Peronosporaceae</taxon>
        <taxon>Hyaloperonospora</taxon>
    </lineage>
</organism>
<feature type="region of interest" description="Disordered" evidence="1">
    <location>
        <begin position="1"/>
        <end position="30"/>
    </location>
</feature>
<dbReference type="VEuPathDB" id="FungiDB:HpaG811741"/>
<evidence type="ECO:0000256" key="1">
    <source>
        <dbReference type="SAM" id="MobiDB-lite"/>
    </source>
</evidence>
<reference evidence="3" key="1">
    <citation type="journal article" date="2010" name="Science">
        <title>Signatures of adaptation to obligate biotrophy in the Hyaloperonospora arabidopsidis genome.</title>
        <authorList>
            <person name="Baxter L."/>
            <person name="Tripathy S."/>
            <person name="Ishaque N."/>
            <person name="Boot N."/>
            <person name="Cabral A."/>
            <person name="Kemen E."/>
            <person name="Thines M."/>
            <person name="Ah-Fong A."/>
            <person name="Anderson R."/>
            <person name="Badejoko W."/>
            <person name="Bittner-Eddy P."/>
            <person name="Boore J.L."/>
            <person name="Chibucos M.C."/>
            <person name="Coates M."/>
            <person name="Dehal P."/>
            <person name="Delehaunty K."/>
            <person name="Dong S."/>
            <person name="Downton P."/>
            <person name="Dumas B."/>
            <person name="Fabro G."/>
            <person name="Fronick C."/>
            <person name="Fuerstenberg S.I."/>
            <person name="Fulton L."/>
            <person name="Gaulin E."/>
            <person name="Govers F."/>
            <person name="Hughes L."/>
            <person name="Humphray S."/>
            <person name="Jiang R.H."/>
            <person name="Judelson H."/>
            <person name="Kamoun S."/>
            <person name="Kyung K."/>
            <person name="Meijer H."/>
            <person name="Minx P."/>
            <person name="Morris P."/>
            <person name="Nelson J."/>
            <person name="Phuntumart V."/>
            <person name="Qutob D."/>
            <person name="Rehmany A."/>
            <person name="Rougon-Cardoso A."/>
            <person name="Ryden P."/>
            <person name="Torto-Alalibo T."/>
            <person name="Studholme D."/>
            <person name="Wang Y."/>
            <person name="Win J."/>
            <person name="Wood J."/>
            <person name="Clifton S.W."/>
            <person name="Rogers J."/>
            <person name="Van den Ackerveken G."/>
            <person name="Jones J.D."/>
            <person name="McDowell J.M."/>
            <person name="Beynon J."/>
            <person name="Tyler B.M."/>
        </authorList>
    </citation>
    <scope>NUCLEOTIDE SEQUENCE [LARGE SCALE GENOMIC DNA]</scope>
    <source>
        <strain evidence="3">Emoy2</strain>
    </source>
</reference>
<accession>M4BYU3</accession>
<name>M4BYU3_HYAAE</name>
<dbReference type="AlphaFoldDB" id="M4BYU3"/>
<dbReference type="EnsemblProtists" id="HpaT811741">
    <property type="protein sequence ID" value="HpaP811741"/>
    <property type="gene ID" value="HpaG811741"/>
</dbReference>
<dbReference type="InParanoid" id="M4BYU3"/>
<dbReference type="Proteomes" id="UP000011713">
    <property type="component" value="Unassembled WGS sequence"/>
</dbReference>
<keyword evidence="3" id="KW-1185">Reference proteome</keyword>
<evidence type="ECO:0000313" key="2">
    <source>
        <dbReference type="EnsemblProtists" id="HpaP811741"/>
    </source>
</evidence>
<protein>
    <submittedName>
        <fullName evidence="2">Uncharacterized protein</fullName>
    </submittedName>
</protein>